<sequence>GDSRQDNIDLKARPKRRHLTICNVQEERRVGNGCREEKTSVLWNESKKEIEMQSIEFSHRRSRLKRGGKYTRQKKGMRILYGKGIAYISGDLGIGKGEQEEAAAIRKELMRNIPYLVIIHNLESEKDWWDHN</sequence>
<name>A0AAQ3NPZ4_VIGMU</name>
<dbReference type="EMBL" id="CP144697">
    <property type="protein sequence ID" value="WVZ14280.1"/>
    <property type="molecule type" value="Genomic_DNA"/>
</dbReference>
<evidence type="ECO:0000313" key="2">
    <source>
        <dbReference type="Proteomes" id="UP001374535"/>
    </source>
</evidence>
<dbReference type="AlphaFoldDB" id="A0AAQ3NPZ4"/>
<dbReference type="Proteomes" id="UP001374535">
    <property type="component" value="Chromosome 4"/>
</dbReference>
<accession>A0AAQ3NPZ4</accession>
<proteinExistence type="predicted"/>
<protein>
    <submittedName>
        <fullName evidence="1">Uncharacterized protein</fullName>
    </submittedName>
</protein>
<reference evidence="1 2" key="1">
    <citation type="journal article" date="2023" name="Life. Sci Alliance">
        <title>Evolutionary insights into 3D genome organization and epigenetic landscape of Vigna mungo.</title>
        <authorList>
            <person name="Junaid A."/>
            <person name="Singh B."/>
            <person name="Bhatia S."/>
        </authorList>
    </citation>
    <scope>NUCLEOTIDE SEQUENCE [LARGE SCALE GENOMIC DNA]</scope>
    <source>
        <strain evidence="1">Urdbean</strain>
    </source>
</reference>
<keyword evidence="2" id="KW-1185">Reference proteome</keyword>
<gene>
    <name evidence="1" type="ORF">V8G54_011846</name>
</gene>
<feature type="non-terminal residue" evidence="1">
    <location>
        <position position="1"/>
    </location>
</feature>
<organism evidence="1 2">
    <name type="scientific">Vigna mungo</name>
    <name type="common">Black gram</name>
    <name type="synonym">Phaseolus mungo</name>
    <dbReference type="NCBI Taxonomy" id="3915"/>
    <lineage>
        <taxon>Eukaryota</taxon>
        <taxon>Viridiplantae</taxon>
        <taxon>Streptophyta</taxon>
        <taxon>Embryophyta</taxon>
        <taxon>Tracheophyta</taxon>
        <taxon>Spermatophyta</taxon>
        <taxon>Magnoliopsida</taxon>
        <taxon>eudicotyledons</taxon>
        <taxon>Gunneridae</taxon>
        <taxon>Pentapetalae</taxon>
        <taxon>rosids</taxon>
        <taxon>fabids</taxon>
        <taxon>Fabales</taxon>
        <taxon>Fabaceae</taxon>
        <taxon>Papilionoideae</taxon>
        <taxon>50 kb inversion clade</taxon>
        <taxon>NPAAA clade</taxon>
        <taxon>indigoferoid/millettioid clade</taxon>
        <taxon>Phaseoleae</taxon>
        <taxon>Vigna</taxon>
    </lineage>
</organism>
<evidence type="ECO:0000313" key="1">
    <source>
        <dbReference type="EMBL" id="WVZ14280.1"/>
    </source>
</evidence>